<keyword evidence="3" id="KW-0378">Hydrolase</keyword>
<name>A0A1V6LXM5_9BACT</name>
<evidence type="ECO:0000256" key="1">
    <source>
        <dbReference type="ARBA" id="ARBA00008683"/>
    </source>
</evidence>
<evidence type="ECO:0000256" key="4">
    <source>
        <dbReference type="ARBA" id="ARBA00022825"/>
    </source>
</evidence>
<reference evidence="7 8" key="1">
    <citation type="journal article" date="2016" name="Genome Announc.">
        <title>Draft Genome Sequence of the Anaerobic Ammonium-Oxidizing Bacterium 'Candidatus Brocadia sp. 40'.</title>
        <authorList>
            <person name="Ali M."/>
            <person name="Haroon M.F."/>
            <person name="Narita Y."/>
            <person name="Zhang L."/>
            <person name="Rangel Shaw D."/>
            <person name="Okabe S."/>
            <person name="Saikaly P.E."/>
        </authorList>
    </citation>
    <scope>NUCLEOTIDE SEQUENCE [LARGE SCALE GENOMIC DNA]</scope>
    <source>
        <strain evidence="7 8">40</strain>
    </source>
</reference>
<comment type="caution">
    <text evidence="7">The sequence shown here is derived from an EMBL/GenBank/DDBJ whole genome shotgun (WGS) entry which is preliminary data.</text>
</comment>
<dbReference type="EMBL" id="MJUW02000113">
    <property type="protein sequence ID" value="OQD44889.1"/>
    <property type="molecule type" value="Genomic_DNA"/>
</dbReference>
<keyword evidence="2" id="KW-0645">Protease</keyword>
<dbReference type="Pfam" id="PF01343">
    <property type="entry name" value="Peptidase_S49"/>
    <property type="match status" value="1"/>
</dbReference>
<evidence type="ECO:0000313" key="8">
    <source>
        <dbReference type="Proteomes" id="UP000242219"/>
    </source>
</evidence>
<dbReference type="Gene3D" id="3.90.226.10">
    <property type="entry name" value="2-enoyl-CoA Hydratase, Chain A, domain 1"/>
    <property type="match status" value="2"/>
</dbReference>
<keyword evidence="5" id="KW-1133">Transmembrane helix</keyword>
<feature type="domain" description="Peptidase S49" evidence="6">
    <location>
        <begin position="156"/>
        <end position="304"/>
    </location>
</feature>
<dbReference type="GO" id="GO:0006508">
    <property type="term" value="P:proteolysis"/>
    <property type="evidence" value="ECO:0007669"/>
    <property type="project" value="UniProtKB-KW"/>
</dbReference>
<dbReference type="Proteomes" id="UP000242219">
    <property type="component" value="Unassembled WGS sequence"/>
</dbReference>
<dbReference type="InterPro" id="IPR004635">
    <property type="entry name" value="Pept_S49_SppA"/>
</dbReference>
<dbReference type="InterPro" id="IPR002142">
    <property type="entry name" value="Peptidase_S49"/>
</dbReference>
<evidence type="ECO:0000259" key="6">
    <source>
        <dbReference type="Pfam" id="PF01343"/>
    </source>
</evidence>
<sequence length="361" mass="39398">MTDIQHNNVPPGAGWQTVYIKKSRGAGFWIAVGFASFFFLCALLFFVLFIGSLVLNKSFVTSAAVKAGKHVDETILEENGENKVAIISIKGILSNESAEGFFLEKPSIVDVVKQQLEYAADDNQVKAVLLEIDSPGGGITASDIIYHQITKFKAGTQKKVVVYMQDVAASGGYYISTAADAIVAHPTTITGSIGVIMPLINVAELINRYGIKDNSIASGNLKEIGSPLKQMTADEADVLKDIINEMYLQFVQVVSTGRNLDIEAVKKIADGRIYTGRQALEKGLIDQLGYPEDAIAITKKMAGLTEATVVRYEKHYGLADLFGLMSKKLFQQNTIKLDISHLQDRDGTKPMYLWNGYSGNE</sequence>
<gene>
    <name evidence="7" type="ORF">BIY37_11240</name>
</gene>
<keyword evidence="4" id="KW-0720">Serine protease</keyword>
<evidence type="ECO:0000256" key="2">
    <source>
        <dbReference type="ARBA" id="ARBA00022670"/>
    </source>
</evidence>
<dbReference type="RefSeq" id="WP_070067923.1">
    <property type="nucleotide sequence ID" value="NZ_MJUW02000113.1"/>
</dbReference>
<proteinExistence type="inferred from homology"/>
<keyword evidence="8" id="KW-1185">Reference proteome</keyword>
<dbReference type="NCBIfam" id="TIGR00706">
    <property type="entry name" value="SppA_dom"/>
    <property type="match status" value="1"/>
</dbReference>
<dbReference type="InterPro" id="IPR047272">
    <property type="entry name" value="S49_SppA_C"/>
</dbReference>
<dbReference type="PANTHER" id="PTHR42987">
    <property type="entry name" value="PEPTIDASE S49"/>
    <property type="match status" value="1"/>
</dbReference>
<evidence type="ECO:0000256" key="5">
    <source>
        <dbReference type="SAM" id="Phobius"/>
    </source>
</evidence>
<evidence type="ECO:0000256" key="3">
    <source>
        <dbReference type="ARBA" id="ARBA00022801"/>
    </source>
</evidence>
<comment type="similarity">
    <text evidence="1">Belongs to the peptidase S49 family.</text>
</comment>
<dbReference type="AlphaFoldDB" id="A0A1V6LXM5"/>
<feature type="transmembrane region" description="Helical" evidence="5">
    <location>
        <begin position="28"/>
        <end position="55"/>
    </location>
</feature>
<dbReference type="CDD" id="cd07023">
    <property type="entry name" value="S49_Sppa_N_C"/>
    <property type="match status" value="1"/>
</dbReference>
<evidence type="ECO:0000313" key="7">
    <source>
        <dbReference type="EMBL" id="OQD44889.1"/>
    </source>
</evidence>
<organism evidence="7 8">
    <name type="scientific">Candidatus Brocadia sapporoensis</name>
    <dbReference type="NCBI Taxonomy" id="392547"/>
    <lineage>
        <taxon>Bacteria</taxon>
        <taxon>Pseudomonadati</taxon>
        <taxon>Planctomycetota</taxon>
        <taxon>Candidatus Brocadiia</taxon>
        <taxon>Candidatus Brocadiales</taxon>
        <taxon>Candidatus Brocadiaceae</taxon>
        <taxon>Candidatus Brocadia</taxon>
    </lineage>
</organism>
<keyword evidence="5" id="KW-0472">Membrane</keyword>
<dbReference type="PANTHER" id="PTHR42987:SF7">
    <property type="entry name" value="SIGNAL PEPTIDE PEPTIDASE SPPA-RELATED"/>
    <property type="match status" value="1"/>
</dbReference>
<dbReference type="SUPFAM" id="SSF52096">
    <property type="entry name" value="ClpP/crotonase"/>
    <property type="match status" value="1"/>
</dbReference>
<accession>A0A1V6LXM5</accession>
<keyword evidence="5" id="KW-0812">Transmembrane</keyword>
<protein>
    <recommendedName>
        <fullName evidence="6">Peptidase S49 domain-containing protein</fullName>
    </recommendedName>
</protein>
<dbReference type="InterPro" id="IPR029045">
    <property type="entry name" value="ClpP/crotonase-like_dom_sf"/>
</dbReference>
<dbReference type="GO" id="GO:0008236">
    <property type="term" value="F:serine-type peptidase activity"/>
    <property type="evidence" value="ECO:0007669"/>
    <property type="project" value="UniProtKB-KW"/>
</dbReference>